<evidence type="ECO:0000313" key="2">
    <source>
        <dbReference type="EMBL" id="KZP14572.1"/>
    </source>
</evidence>
<dbReference type="Proteomes" id="UP000076532">
    <property type="component" value="Unassembled WGS sequence"/>
</dbReference>
<reference evidence="2 3" key="1">
    <citation type="journal article" date="2016" name="Mol. Biol. Evol.">
        <title>Comparative Genomics of Early-Diverging Mushroom-Forming Fungi Provides Insights into the Origins of Lignocellulose Decay Capabilities.</title>
        <authorList>
            <person name="Nagy L.G."/>
            <person name="Riley R."/>
            <person name="Tritt A."/>
            <person name="Adam C."/>
            <person name="Daum C."/>
            <person name="Floudas D."/>
            <person name="Sun H."/>
            <person name="Yadav J.S."/>
            <person name="Pangilinan J."/>
            <person name="Larsson K.H."/>
            <person name="Matsuura K."/>
            <person name="Barry K."/>
            <person name="Labutti K."/>
            <person name="Kuo R."/>
            <person name="Ohm R.A."/>
            <person name="Bhattacharya S.S."/>
            <person name="Shirouzu T."/>
            <person name="Yoshinaga Y."/>
            <person name="Martin F.M."/>
            <person name="Grigoriev I.V."/>
            <person name="Hibbett D.S."/>
        </authorList>
    </citation>
    <scope>NUCLEOTIDE SEQUENCE [LARGE SCALE GENOMIC DNA]</scope>
    <source>
        <strain evidence="2 3">CBS 109695</strain>
    </source>
</reference>
<feature type="region of interest" description="Disordered" evidence="1">
    <location>
        <begin position="66"/>
        <end position="115"/>
    </location>
</feature>
<evidence type="ECO:0000256" key="1">
    <source>
        <dbReference type="SAM" id="MobiDB-lite"/>
    </source>
</evidence>
<evidence type="ECO:0000313" key="3">
    <source>
        <dbReference type="Proteomes" id="UP000076532"/>
    </source>
</evidence>
<feature type="region of interest" description="Disordered" evidence="1">
    <location>
        <begin position="14"/>
        <end position="43"/>
    </location>
</feature>
<sequence>MHIHPCEIRLYPRAAQLKRPPAQPTSFASRELQSPGTRSAASCADPVERLLMGAAIGKSYRSAALIPNISQPRPTRTRKQAQPYDASTSSTTGSTKPKSSKPGWDYVLVTEEPIR</sequence>
<keyword evidence="3" id="KW-1185">Reference proteome</keyword>
<accession>A0A166DCW6</accession>
<organism evidence="2 3">
    <name type="scientific">Athelia psychrophila</name>
    <dbReference type="NCBI Taxonomy" id="1759441"/>
    <lineage>
        <taxon>Eukaryota</taxon>
        <taxon>Fungi</taxon>
        <taxon>Dikarya</taxon>
        <taxon>Basidiomycota</taxon>
        <taxon>Agaricomycotina</taxon>
        <taxon>Agaricomycetes</taxon>
        <taxon>Agaricomycetidae</taxon>
        <taxon>Atheliales</taxon>
        <taxon>Atheliaceae</taxon>
        <taxon>Athelia</taxon>
    </lineage>
</organism>
<proteinExistence type="predicted"/>
<dbReference type="AlphaFoldDB" id="A0A166DCW6"/>
<gene>
    <name evidence="2" type="ORF">FIBSPDRAFT_896453</name>
</gene>
<name>A0A166DCW6_9AGAM</name>
<dbReference type="EMBL" id="KV417615">
    <property type="protein sequence ID" value="KZP14572.1"/>
    <property type="molecule type" value="Genomic_DNA"/>
</dbReference>
<feature type="compositionally biased region" description="Low complexity" evidence="1">
    <location>
        <begin position="87"/>
        <end position="103"/>
    </location>
</feature>
<protein>
    <submittedName>
        <fullName evidence="2">Uncharacterized protein</fullName>
    </submittedName>
</protein>
<feature type="compositionally biased region" description="Polar residues" evidence="1">
    <location>
        <begin position="24"/>
        <end position="40"/>
    </location>
</feature>